<dbReference type="RefSeq" id="WP_388242221.1">
    <property type="nucleotide sequence ID" value="NZ_JBHVZQ010000104.1"/>
</dbReference>
<keyword evidence="4" id="KW-1185">Reference proteome</keyword>
<evidence type="ECO:0000313" key="3">
    <source>
        <dbReference type="EMBL" id="MFF1279139.1"/>
    </source>
</evidence>
<evidence type="ECO:0000313" key="4">
    <source>
        <dbReference type="Proteomes" id="UP001601627"/>
    </source>
</evidence>
<evidence type="ECO:0000259" key="2">
    <source>
        <dbReference type="Pfam" id="PF14040"/>
    </source>
</evidence>
<proteinExistence type="predicted"/>
<gene>
    <name evidence="3" type="ORF">ACFVZC_38240</name>
</gene>
<feature type="chain" id="PRO_5046283389" description="Deoxyribonuclease NucA/NucB domain-containing protein" evidence="1">
    <location>
        <begin position="30"/>
        <end position="430"/>
    </location>
</feature>
<feature type="signal peptide" evidence="1">
    <location>
        <begin position="1"/>
        <end position="29"/>
    </location>
</feature>
<dbReference type="InterPro" id="IPR029476">
    <property type="entry name" value="DNase_NucA_NucB"/>
</dbReference>
<sequence>MSARTQRLLAMAVSLAAAASLAAAGGATAAEETPARGALLGTLKTDDMAAAAATQPRGKRLETTTTCDTIAPASRAALGGAVKACVETKPLADFETLPAAAQAIAANDACDITQPGYYTATRHGICMTGMEVTYTLVEDDGDVIGTGLMNVATSMTLSASSTTWNETTTVTVADTSGQVTGLNISYDVACDGGCSMSDAHPWDGTKTLTEGSSATGTVTYSTPVATGGLTTVKSKHHMYVVATGAIPTQPNVNWDNPWPIRCDNQVSANPGCIVPDIRANFEFSLAEFGGAAATYGWAQNALRANAPLSRDPNEATATTRREYTCGSKSSDPFEYMDHLVPDDSCDEFPFARSYEGGTDGAFCADIVPLFENGQWMIYEARADKPVTGYEPCVRGHVTNADNGNAGLALGRYVQRDRVLDTEKYNVYTTY</sequence>
<accession>A0ABW6QIT9</accession>
<organism evidence="3 4">
    <name type="scientific">Streptomyces marokkonensis</name>
    <dbReference type="NCBI Taxonomy" id="324855"/>
    <lineage>
        <taxon>Bacteria</taxon>
        <taxon>Bacillati</taxon>
        <taxon>Actinomycetota</taxon>
        <taxon>Actinomycetes</taxon>
        <taxon>Kitasatosporales</taxon>
        <taxon>Streptomycetaceae</taxon>
        <taxon>Streptomyces</taxon>
    </lineage>
</organism>
<dbReference type="Pfam" id="PF14040">
    <property type="entry name" value="DNase_NucA_NucB"/>
    <property type="match status" value="1"/>
</dbReference>
<protein>
    <recommendedName>
        <fullName evidence="2">Deoxyribonuclease NucA/NucB domain-containing protein</fullName>
    </recommendedName>
</protein>
<name>A0ABW6QIT9_9ACTN</name>
<dbReference type="Proteomes" id="UP001601627">
    <property type="component" value="Unassembled WGS sequence"/>
</dbReference>
<feature type="domain" description="Deoxyribonuclease NucA/NucB" evidence="2">
    <location>
        <begin position="305"/>
        <end position="372"/>
    </location>
</feature>
<reference evidence="3 4" key="1">
    <citation type="submission" date="2024-09" db="EMBL/GenBank/DDBJ databases">
        <title>The Natural Products Discovery Center: Release of the First 8490 Sequenced Strains for Exploring Actinobacteria Biosynthetic Diversity.</title>
        <authorList>
            <person name="Kalkreuter E."/>
            <person name="Kautsar S.A."/>
            <person name="Yang D."/>
            <person name="Bader C.D."/>
            <person name="Teijaro C.N."/>
            <person name="Fluegel L."/>
            <person name="Davis C.M."/>
            <person name="Simpson J.R."/>
            <person name="Lauterbach L."/>
            <person name="Steele A.D."/>
            <person name="Gui C."/>
            <person name="Meng S."/>
            <person name="Li G."/>
            <person name="Viehrig K."/>
            <person name="Ye F."/>
            <person name="Su P."/>
            <person name="Kiefer A.F."/>
            <person name="Nichols A."/>
            <person name="Cepeda A.J."/>
            <person name="Yan W."/>
            <person name="Fan B."/>
            <person name="Jiang Y."/>
            <person name="Adhikari A."/>
            <person name="Zheng C.-J."/>
            <person name="Schuster L."/>
            <person name="Cowan T.M."/>
            <person name="Smanski M.J."/>
            <person name="Chevrette M.G."/>
            <person name="De Carvalho L.P.S."/>
            <person name="Shen B."/>
        </authorList>
    </citation>
    <scope>NUCLEOTIDE SEQUENCE [LARGE SCALE GENOMIC DNA]</scope>
    <source>
        <strain evidence="3 4">NPDC058328</strain>
    </source>
</reference>
<comment type="caution">
    <text evidence="3">The sequence shown here is derived from an EMBL/GenBank/DDBJ whole genome shotgun (WGS) entry which is preliminary data.</text>
</comment>
<dbReference type="EMBL" id="JBHVZQ010000104">
    <property type="protein sequence ID" value="MFF1279139.1"/>
    <property type="molecule type" value="Genomic_DNA"/>
</dbReference>
<keyword evidence="1" id="KW-0732">Signal</keyword>
<evidence type="ECO:0000256" key="1">
    <source>
        <dbReference type="SAM" id="SignalP"/>
    </source>
</evidence>